<evidence type="ECO:0000256" key="5">
    <source>
        <dbReference type="SAM" id="Phobius"/>
    </source>
</evidence>
<evidence type="ECO:0000256" key="4">
    <source>
        <dbReference type="ARBA" id="ARBA00023136"/>
    </source>
</evidence>
<protein>
    <submittedName>
        <fullName evidence="7">Translocation/assembly module TamB domain-containing protein</fullName>
    </submittedName>
</protein>
<evidence type="ECO:0000256" key="3">
    <source>
        <dbReference type="ARBA" id="ARBA00022989"/>
    </source>
</evidence>
<organism evidence="7">
    <name type="scientific">Woronichinia naegeliana WA131</name>
    <dbReference type="NCBI Taxonomy" id="2824559"/>
    <lineage>
        <taxon>Bacteria</taxon>
        <taxon>Bacillati</taxon>
        <taxon>Cyanobacteriota</taxon>
        <taxon>Cyanophyceae</taxon>
        <taxon>Synechococcales</taxon>
        <taxon>Coelosphaeriaceae</taxon>
        <taxon>Woronichinia</taxon>
    </lineage>
</organism>
<evidence type="ECO:0000256" key="2">
    <source>
        <dbReference type="ARBA" id="ARBA00022692"/>
    </source>
</evidence>
<keyword evidence="3 5" id="KW-1133">Transmembrane helix</keyword>
<accession>A0A977PU88</accession>
<comment type="subcellular location">
    <subcellularLocation>
        <location evidence="1">Membrane</location>
        <topology evidence="1">Single-pass membrane protein</topology>
    </subcellularLocation>
</comment>
<proteinExistence type="predicted"/>
<dbReference type="Proteomes" id="UP001065613">
    <property type="component" value="Chromosome"/>
</dbReference>
<sequence>MTKLKRIIRHPLTLVLGITLVGLGSIGTWQLHRWLKQQLPDWLASQATRIIHRPVQISEVQQLSLTQLTLGPAFLPATPQNANSFKAQSVVITLEPWQLLHRGTLKAVVQFQEAQGQIQPNDQGQWLNVQVEEVKLPLPLDLTIKTEKAAIQIQKSAKSPPVSLQVTGKVRYLESASSRWQYVLNVRGKQTDIDLTGETLSANSQSQLALVIKQLSLREFSVLLPASWLKIEQGNIIADLSLFLPNLDHLSQAKGRGTINLNPLEARLKKLEQPLFLNLNIALKDQRIIFDNTQLTWGTLSTKLIGYYHFVTGFNLYSEITLNQLNALTTLTNFLPQGISLRGQIKSQIHLTGTLTTPLVRGLVKTSQPLYLNRVPLGQLTAAFTIDKKRVTIKEVSWISDLGRFLVKGYLEPNFLQLWQDIIRHQSIRWQKIPFHFSAQGKVSLASSLATVIPRPIHLKVTDLFTQAEINGNLGNLQIKATWQPLSSTNISNLPLLSLSGQLTLTQQHLSFINYLKNNNQTIAKIIGKSDFQQHQWQLIATSQAIAVQDYLGDRCSSSLLFYQAFCQGNLRLEQGKLFVKGKFAHWLPTVTQAQGLAQFRFQQSPLIANLQWQGGLLTNTITWDKLSLNPWLDPAAPSLQVKQGRLQNIVVTQDLWLRRSPNNFKLNLDAINSSLQTQFQIGRETGNIQASLAQNQIKVFGRLPRLNLNALFPSITLPIKLQDTHFQLTNSLDTFLAQEIHLNNLGNFLNYLKGKINSQILVAEQPISALVTIQNNQWRAKAKAPNIRLKPIKKLPNFISSALMALPLNSNLELSGNLQTLLFAKTFVPVNLDHFSLASYPYQLTGKGNIILTKSWTKPDIEEVKLSLQTRSPLTKINFNPILERLAVQRNLLPQNLKLQGQVDFTGVLLGKQLLTHPFLFDNLQLTGQVKLRDLQVNRFAFEPQLSGPIIIKNGQVVSLNLKGKRDQISTQWQACFQSNCSFPYFPKSLNIQQFNSQNKPIIITGQGDRDRFVTQIKSFPVELLELAWLQPLGIDQPLGGMAQGNLIFNLADSTALGTLSIDRPHFNFLQAERFNTDFRYADQLISLQQTILRLGKQDYEIANGSLNLRSGALLANLSIRDANIHDLLQEWNIYEIAPLLARLQTSLGTVKNTVINPQNSPLSEQLNQLWQVDRLIRQQTQQQRENPWPQVLDLRGKFTANFNLGGTLLVPTLDFQVQGKHWLWQTQAPAPALIDPLGLVIKSSQVIPLDQFSVKGVWHGHHFSLESYLQSSGMEGEANLQALRQGSELQLESANFRVNNLSLDLVQDFVKFPLDISGFIDLSGNVKGSFKQPQLKGIFNLQDLAWNGQLLRQDIAGKFAYQDRNFSLATTAPDAIQLATNLSLPNQSNTDYSFAVQVTLTTEALALLDNLTSDRLIWKKGEGSLHLQTKGTITPGNPLQLNLDPQSEIRLSLADVALKTPFFRQLLNLDGNLILKDDHFIFENFKSNIGGQGIISQGILPLFPPPKDKASLSNPLTLSFTQRDDDPSHLYRGEFQGNIRIKGSALTPIIGGKILLKDGILSLPASLPIFSSTSPIQVQWFEKKNPQLFLLEVPQFQDLEIVLDQVELRKEQKFPRFAFNVSGILMFNGLLNSLHSIEPRGEIRVNQGFMDFFPSRVFINEHQPNTLTFSPRQGILNPVVDLKLQMYLFDLGLITSRDNSIPDDLVQSGQSQSLLLNIGIQGNAAQLLPEQALPKLARLQRDRCLVLSNEQPPFSSETLLSPTNLSQVSDCLKNHSLGISSMQDLVRSPLVSISSVPPMTRNQYLTLFANQYPNISLQEQNDQPLVKAGFPQVGATVIPSVQNWIFDANMQFITWGNQIGLDTLQIYPTLSTQYRLDKNQVIRVDYDYNLNQARIRYQQQF</sequence>
<dbReference type="KEGG" id="wna:KA717_24340"/>
<keyword evidence="2 5" id="KW-0812">Transmembrane</keyword>
<reference evidence="7" key="1">
    <citation type="submission" date="2021-04" db="EMBL/GenBank/DDBJ databases">
        <title>Genome sequence of Woronichinia naegeliana from Washington state freshwater lake bloom.</title>
        <authorList>
            <person name="Dreher T.W."/>
        </authorList>
    </citation>
    <scope>NUCLEOTIDE SEQUENCE</scope>
    <source>
        <strain evidence="7">WA131</strain>
    </source>
</reference>
<keyword evidence="4 5" id="KW-0472">Membrane</keyword>
<dbReference type="InterPro" id="IPR007452">
    <property type="entry name" value="TamB_C"/>
</dbReference>
<feature type="domain" description="Translocation and assembly module TamB C-terminal" evidence="6">
    <location>
        <begin position="1487"/>
        <end position="1687"/>
    </location>
</feature>
<dbReference type="Pfam" id="PF04357">
    <property type="entry name" value="TamB"/>
    <property type="match status" value="1"/>
</dbReference>
<evidence type="ECO:0000259" key="6">
    <source>
        <dbReference type="Pfam" id="PF04357"/>
    </source>
</evidence>
<gene>
    <name evidence="7" type="ORF">KA717_24340</name>
</gene>
<dbReference type="InterPro" id="IPR053022">
    <property type="entry name" value="Chloroplast_translocon_comp"/>
</dbReference>
<evidence type="ECO:0000256" key="1">
    <source>
        <dbReference type="ARBA" id="ARBA00004167"/>
    </source>
</evidence>
<dbReference type="PANTHER" id="PTHR34457:SF3">
    <property type="entry name" value="PROTEIN TIC236, CHLOROPLASTIC"/>
    <property type="match status" value="1"/>
</dbReference>
<name>A0A977PU88_9CYAN</name>
<evidence type="ECO:0000313" key="7">
    <source>
        <dbReference type="EMBL" id="UXE59067.1"/>
    </source>
</evidence>
<dbReference type="PANTHER" id="PTHR34457">
    <property type="entry name" value="EMBRYO DEFECTIVE 2410"/>
    <property type="match status" value="1"/>
</dbReference>
<feature type="transmembrane region" description="Helical" evidence="5">
    <location>
        <begin position="12"/>
        <end position="31"/>
    </location>
</feature>
<dbReference type="EMBL" id="CP073041">
    <property type="protein sequence ID" value="UXE59067.1"/>
    <property type="molecule type" value="Genomic_DNA"/>
</dbReference>